<proteinExistence type="predicted"/>
<evidence type="ECO:0008006" key="4">
    <source>
        <dbReference type="Google" id="ProtNLM"/>
    </source>
</evidence>
<dbReference type="PANTHER" id="PTHR47389:SF6">
    <property type="entry name" value="OS09G0436300 PROTEIN"/>
    <property type="match status" value="1"/>
</dbReference>
<dbReference type="EMBL" id="JACEFO010000450">
    <property type="protein sequence ID" value="KAF8769166.1"/>
    <property type="molecule type" value="Genomic_DNA"/>
</dbReference>
<reference evidence="2" key="1">
    <citation type="submission" date="2020-07" db="EMBL/GenBank/DDBJ databases">
        <title>Genome sequence and genetic diversity analysis of an under-domesticated orphan crop, white fonio (Digitaria exilis).</title>
        <authorList>
            <person name="Bennetzen J.L."/>
            <person name="Chen S."/>
            <person name="Ma X."/>
            <person name="Wang X."/>
            <person name="Yssel A.E.J."/>
            <person name="Chaluvadi S.R."/>
            <person name="Johnson M."/>
            <person name="Gangashetty P."/>
            <person name="Hamidou F."/>
            <person name="Sanogo M.D."/>
            <person name="Zwaenepoel A."/>
            <person name="Wallace J."/>
            <person name="Van De Peer Y."/>
            <person name="Van Deynze A."/>
        </authorList>
    </citation>
    <scope>NUCLEOTIDE SEQUENCE</scope>
    <source>
        <tissue evidence="2">Leaves</tissue>
    </source>
</reference>
<dbReference type="AlphaFoldDB" id="A0A835FRS5"/>
<name>A0A835FRS5_9POAL</name>
<evidence type="ECO:0000313" key="2">
    <source>
        <dbReference type="EMBL" id="KAF8769166.1"/>
    </source>
</evidence>
<organism evidence="2 3">
    <name type="scientific">Digitaria exilis</name>
    <dbReference type="NCBI Taxonomy" id="1010633"/>
    <lineage>
        <taxon>Eukaryota</taxon>
        <taxon>Viridiplantae</taxon>
        <taxon>Streptophyta</taxon>
        <taxon>Embryophyta</taxon>
        <taxon>Tracheophyta</taxon>
        <taxon>Spermatophyta</taxon>
        <taxon>Magnoliopsida</taxon>
        <taxon>Liliopsida</taxon>
        <taxon>Poales</taxon>
        <taxon>Poaceae</taxon>
        <taxon>PACMAD clade</taxon>
        <taxon>Panicoideae</taxon>
        <taxon>Panicodae</taxon>
        <taxon>Paniceae</taxon>
        <taxon>Anthephorinae</taxon>
        <taxon>Digitaria</taxon>
    </lineage>
</organism>
<keyword evidence="3" id="KW-1185">Reference proteome</keyword>
<dbReference type="InterPro" id="IPR009003">
    <property type="entry name" value="Peptidase_S1_PA"/>
</dbReference>
<dbReference type="SUPFAM" id="SSF50156">
    <property type="entry name" value="PDZ domain-like"/>
    <property type="match status" value="1"/>
</dbReference>
<dbReference type="Gene3D" id="2.30.42.10">
    <property type="match status" value="1"/>
</dbReference>
<sequence>MSASLPPASSAPPDSGSEASDGEGGSHGFPAPGSVTSQGDPGGGVRQPPVKRTRRKVSESPAPPKPGSEAVQPPVKRTRRKVSEPPAPPNPGSEASGGGGSHGFPDPGSETRVEGGVVRVSEAGGLEGAESMGTLRSRHGKTSATEAADGSSAAPAALSSTQLTRPRFPSFPTTGKKKDLIEWQKECKRITAIYAAGVSYIWLIHTFTPTILLKNIMMILAVGQAVITYLNGSDPDNDLPTRMPPKAKDPDTVRAVYSLPDKAVVLQAARSVVSVSSFRQDGFSGTQCTGIIIQKWEESFLIVTSSKIVCEGFKLIDPIPKLYVVLPNAVTISDVQLLHVIDHYDIAILSVSLAFPLELPSIGCCPEYGQEVFLLARDKKSSLMTRRGEIKWLEEADYLGRNYYMFLSCELPKGGNGGQLIDHDGNTRGMAFYLDPYPAVLSISTIMKCVNMFMRFNRIARPMLDLGLRTVAFMDVENQDVMSHKYGINHGFIVDTVPYDSAAEKRGIRPGNVILSIGDQRNLTLPEVRVRDLNEPMARSFVLPITLT</sequence>
<accession>A0A835FRS5</accession>
<feature type="region of interest" description="Disordered" evidence="1">
    <location>
        <begin position="1"/>
        <end position="175"/>
    </location>
</feature>
<dbReference type="OrthoDB" id="582926at2759"/>
<dbReference type="SUPFAM" id="SSF50494">
    <property type="entry name" value="Trypsin-like serine proteases"/>
    <property type="match status" value="1"/>
</dbReference>
<dbReference type="InterPro" id="IPR036034">
    <property type="entry name" value="PDZ_sf"/>
</dbReference>
<dbReference type="Proteomes" id="UP000636709">
    <property type="component" value="Unassembled WGS sequence"/>
</dbReference>
<feature type="compositionally biased region" description="Low complexity" evidence="1">
    <location>
        <begin position="142"/>
        <end position="161"/>
    </location>
</feature>
<evidence type="ECO:0000256" key="1">
    <source>
        <dbReference type="SAM" id="MobiDB-lite"/>
    </source>
</evidence>
<evidence type="ECO:0000313" key="3">
    <source>
        <dbReference type="Proteomes" id="UP000636709"/>
    </source>
</evidence>
<dbReference type="PANTHER" id="PTHR47389">
    <property type="entry name" value="OS09G0436400 PROTEIN"/>
    <property type="match status" value="1"/>
</dbReference>
<comment type="caution">
    <text evidence="2">The sequence shown here is derived from an EMBL/GenBank/DDBJ whole genome shotgun (WGS) entry which is preliminary data.</text>
</comment>
<feature type="compositionally biased region" description="Low complexity" evidence="1">
    <location>
        <begin position="1"/>
        <end position="19"/>
    </location>
</feature>
<dbReference type="Pfam" id="PF13365">
    <property type="entry name" value="Trypsin_2"/>
    <property type="match status" value="1"/>
</dbReference>
<protein>
    <recommendedName>
        <fullName evidence="4">PDZ domain-containing protein</fullName>
    </recommendedName>
</protein>
<gene>
    <name evidence="2" type="ORF">HU200_006666</name>
</gene>